<gene>
    <name evidence="1" type="ORF">M5X12_23775</name>
</gene>
<comment type="caution">
    <text evidence="1">The sequence shown here is derived from an EMBL/GenBank/DDBJ whole genome shotgun (WGS) entry which is preliminary data.</text>
</comment>
<accession>A0ABT4H3H9</accession>
<dbReference type="EMBL" id="JAMDNP010000057">
    <property type="protein sequence ID" value="MCY9763533.1"/>
    <property type="molecule type" value="Genomic_DNA"/>
</dbReference>
<evidence type="ECO:0000313" key="2">
    <source>
        <dbReference type="Proteomes" id="UP001527181"/>
    </source>
</evidence>
<sequence length="62" mass="6965">MIGAAGFAKLLNTTQQNVSKSGKRALESDYRGDMLRPDAVCEGRPYWIKTKAEEYAKKSREV</sequence>
<evidence type="ECO:0008006" key="3">
    <source>
        <dbReference type="Google" id="ProtNLM"/>
    </source>
</evidence>
<proteinExistence type="predicted"/>
<protein>
    <recommendedName>
        <fullName evidence="3">DNA-binding protein</fullName>
    </recommendedName>
</protein>
<organism evidence="1 2">
    <name type="scientific">Paenibacillus alvei</name>
    <name type="common">Bacillus alvei</name>
    <dbReference type="NCBI Taxonomy" id="44250"/>
    <lineage>
        <taxon>Bacteria</taxon>
        <taxon>Bacillati</taxon>
        <taxon>Bacillota</taxon>
        <taxon>Bacilli</taxon>
        <taxon>Bacillales</taxon>
        <taxon>Paenibacillaceae</taxon>
        <taxon>Paenibacillus</taxon>
    </lineage>
</organism>
<name>A0ABT4H3H9_PAEAL</name>
<dbReference type="RefSeq" id="WP_268598743.1">
    <property type="nucleotide sequence ID" value="NZ_JAMDNP010000057.1"/>
</dbReference>
<evidence type="ECO:0000313" key="1">
    <source>
        <dbReference type="EMBL" id="MCY9763533.1"/>
    </source>
</evidence>
<reference evidence="1 2" key="1">
    <citation type="submission" date="2022-05" db="EMBL/GenBank/DDBJ databases">
        <title>Genome Sequencing of Bee-Associated Microbes.</title>
        <authorList>
            <person name="Dunlap C."/>
        </authorList>
    </citation>
    <scope>NUCLEOTIDE SEQUENCE [LARGE SCALE GENOMIC DNA]</scope>
    <source>
        <strain evidence="1 2">NRRL B-04010</strain>
    </source>
</reference>
<keyword evidence="2" id="KW-1185">Reference proteome</keyword>
<dbReference type="Proteomes" id="UP001527181">
    <property type="component" value="Unassembled WGS sequence"/>
</dbReference>